<accession>A0A8T0CQ92</accession>
<reference evidence="1" key="1">
    <citation type="submission" date="2020-05" db="EMBL/GenBank/DDBJ databases">
        <title>WGS assembly of Corymbia citriodora subspecies variegata.</title>
        <authorList>
            <person name="Barry K."/>
            <person name="Hundley H."/>
            <person name="Shu S."/>
            <person name="Jenkins J."/>
            <person name="Grimwood J."/>
            <person name="Baten A."/>
        </authorList>
    </citation>
    <scope>NUCLEOTIDE SEQUENCE</scope>
    <source>
        <strain evidence="1">CV2-018</strain>
    </source>
</reference>
<dbReference type="EMBL" id="MU089707">
    <property type="protein sequence ID" value="KAF7849763.1"/>
    <property type="molecule type" value="Genomic_DNA"/>
</dbReference>
<gene>
    <name evidence="1" type="ORF">BT93_L0317</name>
</gene>
<proteinExistence type="predicted"/>
<evidence type="ECO:0000313" key="2">
    <source>
        <dbReference type="Proteomes" id="UP000806378"/>
    </source>
</evidence>
<dbReference type="AlphaFoldDB" id="A0A8T0CQ92"/>
<keyword evidence="2" id="KW-1185">Reference proteome</keyword>
<protein>
    <submittedName>
        <fullName evidence="1">Uncharacterized protein</fullName>
    </submittedName>
</protein>
<evidence type="ECO:0000313" key="1">
    <source>
        <dbReference type="EMBL" id="KAF7849763.1"/>
    </source>
</evidence>
<dbReference type="Gramene" id="rna-gnl|WGS:JABURB|Cocit.L0317.1">
    <property type="protein sequence ID" value="cds-KAF7849763.1"/>
    <property type="gene ID" value="gene-BT93_L0317"/>
</dbReference>
<sequence length="63" mass="7025">MNTAGVGGKVTASIREGGWDIAIGKIESKEKANHAFVKLMEHLFVEKMVEELQRSLIVKERLT</sequence>
<organism evidence="1 2">
    <name type="scientific">Corymbia citriodora subsp. variegata</name>
    <dbReference type="NCBI Taxonomy" id="360336"/>
    <lineage>
        <taxon>Eukaryota</taxon>
        <taxon>Viridiplantae</taxon>
        <taxon>Streptophyta</taxon>
        <taxon>Embryophyta</taxon>
        <taxon>Tracheophyta</taxon>
        <taxon>Spermatophyta</taxon>
        <taxon>Magnoliopsida</taxon>
        <taxon>eudicotyledons</taxon>
        <taxon>Gunneridae</taxon>
        <taxon>Pentapetalae</taxon>
        <taxon>rosids</taxon>
        <taxon>malvids</taxon>
        <taxon>Myrtales</taxon>
        <taxon>Myrtaceae</taxon>
        <taxon>Myrtoideae</taxon>
        <taxon>Eucalypteae</taxon>
        <taxon>Corymbia</taxon>
    </lineage>
</organism>
<comment type="caution">
    <text evidence="1">The sequence shown here is derived from an EMBL/GenBank/DDBJ whole genome shotgun (WGS) entry which is preliminary data.</text>
</comment>
<dbReference type="Proteomes" id="UP000806378">
    <property type="component" value="Unassembled WGS sequence"/>
</dbReference>
<name>A0A8T0CQ92_CORYI</name>